<keyword evidence="4" id="KW-1185">Reference proteome</keyword>
<comment type="caution">
    <text evidence="3">The sequence shown here is derived from an EMBL/GenBank/DDBJ whole genome shotgun (WGS) entry which is preliminary data.</text>
</comment>
<dbReference type="SUPFAM" id="SSF160920">
    <property type="entry name" value="PSTPO5379-like"/>
    <property type="match status" value="1"/>
</dbReference>
<proteinExistence type="inferred from homology"/>
<dbReference type="Gene3D" id="3.40.1640.10">
    <property type="entry name" value="PSTPO5379-like"/>
    <property type="match status" value="2"/>
</dbReference>
<dbReference type="InterPro" id="IPR016938">
    <property type="entry name" value="UPF0317"/>
</dbReference>
<dbReference type="Gene3D" id="3.30.2040.10">
    <property type="entry name" value="PSTPO5379-like domain"/>
    <property type="match status" value="1"/>
</dbReference>
<dbReference type="InterPro" id="IPR038021">
    <property type="entry name" value="Putative_hydro-lyase"/>
</dbReference>
<protein>
    <submittedName>
        <fullName evidence="3">Hydro-lyase Teth514_1597</fullName>
    </submittedName>
</protein>
<dbReference type="AlphaFoldDB" id="A0AA35X8T1"/>
<dbReference type="Proteomes" id="UP001174909">
    <property type="component" value="Unassembled WGS sequence"/>
</dbReference>
<organism evidence="3 4">
    <name type="scientific">Geodia barretti</name>
    <name type="common">Barrett's horny sponge</name>
    <dbReference type="NCBI Taxonomy" id="519541"/>
    <lineage>
        <taxon>Eukaryota</taxon>
        <taxon>Metazoa</taxon>
        <taxon>Porifera</taxon>
        <taxon>Demospongiae</taxon>
        <taxon>Heteroscleromorpha</taxon>
        <taxon>Tetractinellida</taxon>
        <taxon>Astrophorina</taxon>
        <taxon>Geodiidae</taxon>
        <taxon>Geodia</taxon>
    </lineage>
</organism>
<dbReference type="GO" id="GO:0016829">
    <property type="term" value="F:lyase activity"/>
    <property type="evidence" value="ECO:0007669"/>
    <property type="project" value="UniProtKB-KW"/>
</dbReference>
<dbReference type="EMBL" id="CASHTH010003211">
    <property type="protein sequence ID" value="CAI8041817.1"/>
    <property type="molecule type" value="Genomic_DNA"/>
</dbReference>
<evidence type="ECO:0000313" key="3">
    <source>
        <dbReference type="EMBL" id="CAI8041817.1"/>
    </source>
</evidence>
<gene>
    <name evidence="3" type="ORF">GBAR_LOCUS23207</name>
</gene>
<dbReference type="Pfam" id="PF07286">
    <property type="entry name" value="D-Glu_cyclase"/>
    <property type="match status" value="1"/>
</dbReference>
<reference evidence="3" key="1">
    <citation type="submission" date="2023-03" db="EMBL/GenBank/DDBJ databases">
        <authorList>
            <person name="Steffen K."/>
            <person name="Cardenas P."/>
        </authorList>
    </citation>
    <scope>NUCLEOTIDE SEQUENCE</scope>
</reference>
<sequence>MTVQSFASTAEEARHRIRTNQWRGVTSGVAPGHVQANLAILPRDLAFDFLLFCQRNPKPCPLLEVDTLEDYWQDDLVSFLLGCSFSFEQAMIDAGIPLRHQEQGKNVAMYITNVATAPAGVFSGPMVVSMRPIKRDQVVRAVQVTSRFPATHGAPVHIGSPRDIGIRDLDLPDFGEMVEIKPDEEPVFWACGVTPQAVALSCKPPLMFTHAPGRMFITDHRDADYAVL</sequence>
<dbReference type="PANTHER" id="PTHR32022">
    <property type="entry name" value="D-GLUTAMATE CYCLASE, MITOCHONDRIAL"/>
    <property type="match status" value="1"/>
</dbReference>
<evidence type="ECO:0000313" key="4">
    <source>
        <dbReference type="Proteomes" id="UP001174909"/>
    </source>
</evidence>
<evidence type="ECO:0000256" key="2">
    <source>
        <dbReference type="ARBA" id="ARBA00023239"/>
    </source>
</evidence>
<keyword evidence="2" id="KW-0456">Lyase</keyword>
<dbReference type="InterPro" id="IPR009906">
    <property type="entry name" value="D-Glu_cyclase"/>
</dbReference>
<comment type="similarity">
    <text evidence="1">Belongs to the D-glutamate cyclase family.</text>
</comment>
<dbReference type="PIRSF" id="PIRSF029755">
    <property type="entry name" value="UCP029755"/>
    <property type="match status" value="1"/>
</dbReference>
<accession>A0AA35X8T1</accession>
<dbReference type="PANTHER" id="PTHR32022:SF10">
    <property type="entry name" value="D-GLUTAMATE CYCLASE, MITOCHONDRIAL"/>
    <property type="match status" value="1"/>
</dbReference>
<name>A0AA35X8T1_GEOBA</name>
<evidence type="ECO:0000256" key="1">
    <source>
        <dbReference type="ARBA" id="ARBA00007896"/>
    </source>
</evidence>
<dbReference type="FunFam" id="3.30.2040.10:FF:000001">
    <property type="entry name" value="D-glutamate cyclase, mitochondrial"/>
    <property type="match status" value="1"/>
</dbReference>